<keyword evidence="1" id="KW-0472">Membrane</keyword>
<dbReference type="AlphaFoldDB" id="C5S0Y0"/>
<evidence type="ECO:0000313" key="3">
    <source>
        <dbReference type="Proteomes" id="UP000005532"/>
    </source>
</evidence>
<evidence type="ECO:0008006" key="4">
    <source>
        <dbReference type="Google" id="ProtNLM"/>
    </source>
</evidence>
<dbReference type="RefSeq" id="WP_005823361.1">
    <property type="nucleotide sequence ID" value="NZ_ACQL01000069.1"/>
</dbReference>
<sequence>MNGKSREDLVFELYYSYNLENLHYHFNARINNLLTVIQLLLSSAIIGDLGRYFPNLNITIGIGLILALLSTLSLVYRFGEKSVASRIATNRYSAVIHRYTSMTNDELAEILFEYSSTDNAISGALSRIAYKRSTIQLGGKDDTQLTCYQSFIATFCGEHF</sequence>
<proteinExistence type="predicted"/>
<keyword evidence="1" id="KW-0812">Transmembrane</keyword>
<gene>
    <name evidence="2" type="ORF">AM305_07778</name>
</gene>
<keyword evidence="1" id="KW-1133">Transmembrane helix</keyword>
<organism evidence="2 3">
    <name type="scientific">Actinobacillus minor NM305</name>
    <dbReference type="NCBI Taxonomy" id="637911"/>
    <lineage>
        <taxon>Bacteria</taxon>
        <taxon>Pseudomonadati</taxon>
        <taxon>Pseudomonadota</taxon>
        <taxon>Gammaproteobacteria</taxon>
        <taxon>Pasteurellales</taxon>
        <taxon>Pasteurellaceae</taxon>
        <taxon>Actinobacillus</taxon>
    </lineage>
</organism>
<evidence type="ECO:0000313" key="2">
    <source>
        <dbReference type="EMBL" id="EER47563.1"/>
    </source>
</evidence>
<feature type="transmembrane region" description="Helical" evidence="1">
    <location>
        <begin position="30"/>
        <end position="50"/>
    </location>
</feature>
<evidence type="ECO:0000256" key="1">
    <source>
        <dbReference type="SAM" id="Phobius"/>
    </source>
</evidence>
<comment type="caution">
    <text evidence="2">The sequence shown here is derived from an EMBL/GenBank/DDBJ whole genome shotgun (WGS) entry which is preliminary data.</text>
</comment>
<feature type="transmembrane region" description="Helical" evidence="1">
    <location>
        <begin position="56"/>
        <end position="76"/>
    </location>
</feature>
<protein>
    <recommendedName>
        <fullName evidence="4">SMODS and SLOG-associating 2TM effector domain-containing protein</fullName>
    </recommendedName>
</protein>
<name>C5S0Y0_9PAST</name>
<dbReference type="Proteomes" id="UP000005532">
    <property type="component" value="Unassembled WGS sequence"/>
</dbReference>
<dbReference type="EMBL" id="ACQL01000069">
    <property type="protein sequence ID" value="EER47563.1"/>
    <property type="molecule type" value="Genomic_DNA"/>
</dbReference>
<dbReference type="OrthoDB" id="5677407at2"/>
<accession>C5S0Y0</accession>
<reference evidence="2 3" key="1">
    <citation type="journal article" date="2010" name="Vet. Microbiol.">
        <title>Production of haemolysins by strains of the Actinobacillus minor/porcitonsillarum complex.</title>
        <authorList>
            <person name="Arya G."/>
            <person name="Niven D.F."/>
        </authorList>
    </citation>
    <scope>NUCLEOTIDE SEQUENCE [LARGE SCALE GENOMIC DNA]</scope>
    <source>
        <strain evidence="2 3">NM305</strain>
    </source>
</reference>